<name>A0A073K9V3_9BACI</name>
<gene>
    <name evidence="3" type="ORF">BAMA_23785</name>
</gene>
<dbReference type="InterPro" id="IPR016047">
    <property type="entry name" value="M23ase_b-sheet_dom"/>
</dbReference>
<sequence length="382" mass="42096">MKFKATSLTAAVTVASLLPSAAETDVQTAHAEQKQESEIGYVKTDTLQIFSTPKETAEPTGNISFNTPVTILEMTEKWYKIYAENKTGYVKKEGISFQKQTSNPAQHIVKVDALNIRTEPNMESDILDVLTNGKFVVVEEEQGDWYKILHNGTHGYVKKEFLADASKPLVKNNVISNGSYYVATPTLRVRSGAGTNTAAIGSLQNGTQIQVVGTVGTWYKIRYKSGYGYVAKHYIIQKQQQQTQQTKPAIPAVFKFPAQGKISSNFDVRWGEMHYGLDIAASGTVPIRAAASGTVVKSYYSQSYGNVVFLSHTIQGKLYTTVYAHMSDRAVNVGDTVASGQFLGNMGNTGHSYGQHLHFELHNGEWNYAKTNAVDPLPYLIR</sequence>
<dbReference type="InterPro" id="IPR052354">
    <property type="entry name" value="Cell_Wall_Dynamics_Protein"/>
</dbReference>
<evidence type="ECO:0000313" key="4">
    <source>
        <dbReference type="Proteomes" id="UP000027822"/>
    </source>
</evidence>
<dbReference type="SUPFAM" id="SSF51261">
    <property type="entry name" value="Duplicated hybrid motif"/>
    <property type="match status" value="1"/>
</dbReference>
<feature type="chain" id="PRO_5039207369" evidence="1">
    <location>
        <begin position="22"/>
        <end position="382"/>
    </location>
</feature>
<dbReference type="SMART" id="SM00287">
    <property type="entry name" value="SH3b"/>
    <property type="match status" value="3"/>
</dbReference>
<dbReference type="Pfam" id="PF08239">
    <property type="entry name" value="SH3_3"/>
    <property type="match status" value="3"/>
</dbReference>
<proteinExistence type="predicted"/>
<dbReference type="Gene3D" id="2.30.30.40">
    <property type="entry name" value="SH3 Domains"/>
    <property type="match status" value="3"/>
</dbReference>
<dbReference type="eggNOG" id="COG0739">
    <property type="taxonomic scope" value="Bacteria"/>
</dbReference>
<dbReference type="Pfam" id="PF01551">
    <property type="entry name" value="Peptidase_M23"/>
    <property type="match status" value="1"/>
</dbReference>
<keyword evidence="1" id="KW-0732">Signal</keyword>
<dbReference type="OrthoDB" id="9805070at2"/>
<comment type="caution">
    <text evidence="3">The sequence shown here is derived from an EMBL/GenBank/DDBJ whole genome shotgun (WGS) entry which is preliminary data.</text>
</comment>
<dbReference type="RefSeq" id="WP_034639243.1">
    <property type="nucleotide sequence ID" value="NZ_CBCSJC010000008.1"/>
</dbReference>
<dbReference type="AlphaFoldDB" id="A0A073K9V3"/>
<dbReference type="PROSITE" id="PS51781">
    <property type="entry name" value="SH3B"/>
    <property type="match status" value="2"/>
</dbReference>
<dbReference type="CDD" id="cd12797">
    <property type="entry name" value="M23_peptidase"/>
    <property type="match status" value="1"/>
</dbReference>
<evidence type="ECO:0000313" key="3">
    <source>
        <dbReference type="EMBL" id="KEK19038.1"/>
    </source>
</evidence>
<protein>
    <submittedName>
        <fullName evidence="3">Peptidase M24</fullName>
    </submittedName>
</protein>
<dbReference type="STRING" id="574376.BAMA_23785"/>
<keyword evidence="4" id="KW-1185">Reference proteome</keyword>
<dbReference type="EMBL" id="JOTN01000009">
    <property type="protein sequence ID" value="KEK19038.1"/>
    <property type="molecule type" value="Genomic_DNA"/>
</dbReference>
<accession>A0A073K9V3</accession>
<feature type="signal peptide" evidence="1">
    <location>
        <begin position="1"/>
        <end position="21"/>
    </location>
</feature>
<feature type="domain" description="SH3b" evidence="2">
    <location>
        <begin position="104"/>
        <end position="166"/>
    </location>
</feature>
<evidence type="ECO:0000256" key="1">
    <source>
        <dbReference type="SAM" id="SignalP"/>
    </source>
</evidence>
<dbReference type="FunFam" id="2.70.70.10:FF:000012">
    <property type="entry name" value="Peptidase, M23/M37 family"/>
    <property type="match status" value="1"/>
</dbReference>
<organism evidence="3 4">
    <name type="scientific">Bacillus manliponensis</name>
    <dbReference type="NCBI Taxonomy" id="574376"/>
    <lineage>
        <taxon>Bacteria</taxon>
        <taxon>Bacillati</taxon>
        <taxon>Bacillota</taxon>
        <taxon>Bacilli</taxon>
        <taxon>Bacillales</taxon>
        <taxon>Bacillaceae</taxon>
        <taxon>Bacillus</taxon>
        <taxon>Bacillus cereus group</taxon>
    </lineage>
</organism>
<dbReference type="InterPro" id="IPR011055">
    <property type="entry name" value="Dup_hybrid_motif"/>
</dbReference>
<dbReference type="PANTHER" id="PTHR34408:SF1">
    <property type="entry name" value="GLYCOSYL HYDROLASE FAMILY 19 DOMAIN-CONTAINING PROTEIN HI_1415"/>
    <property type="match status" value="1"/>
</dbReference>
<dbReference type="InterPro" id="IPR003646">
    <property type="entry name" value="SH3-like_bac-type"/>
</dbReference>
<reference evidence="3 4" key="1">
    <citation type="submission" date="2014-06" db="EMBL/GenBank/DDBJ databases">
        <title>Draft genome sequence of Bacillus manliponensis JCM 15802 (MCCC 1A00708).</title>
        <authorList>
            <person name="Lai Q."/>
            <person name="Liu Y."/>
            <person name="Shao Z."/>
        </authorList>
    </citation>
    <scope>NUCLEOTIDE SEQUENCE [LARGE SCALE GENOMIC DNA]</scope>
    <source>
        <strain evidence="3 4">JCM 15802</strain>
    </source>
</reference>
<evidence type="ECO:0000259" key="2">
    <source>
        <dbReference type="PROSITE" id="PS51781"/>
    </source>
</evidence>
<dbReference type="eggNOG" id="COG3103">
    <property type="taxonomic scope" value="Bacteria"/>
</dbReference>
<dbReference type="Proteomes" id="UP000027822">
    <property type="component" value="Unassembled WGS sequence"/>
</dbReference>
<dbReference type="Gene3D" id="2.70.70.10">
    <property type="entry name" value="Glucose Permease (Domain IIA)"/>
    <property type="match status" value="1"/>
</dbReference>
<feature type="domain" description="SH3b" evidence="2">
    <location>
        <begin position="177"/>
        <end position="239"/>
    </location>
</feature>
<dbReference type="PANTHER" id="PTHR34408">
    <property type="entry name" value="FAMILY PROTEIN, PUTATIVE-RELATED"/>
    <property type="match status" value="1"/>
</dbReference>